<dbReference type="InterPro" id="IPR030678">
    <property type="entry name" value="Peptide/Ni-bd"/>
</dbReference>
<dbReference type="GO" id="GO:0030288">
    <property type="term" value="C:outer membrane-bounded periplasmic space"/>
    <property type="evidence" value="ECO:0007669"/>
    <property type="project" value="UniProtKB-ARBA"/>
</dbReference>
<name>A0A845SE77_9GAMM</name>
<dbReference type="PIRSF" id="PIRSF002741">
    <property type="entry name" value="MppA"/>
    <property type="match status" value="1"/>
</dbReference>
<dbReference type="RefSeq" id="WP_162364365.1">
    <property type="nucleotide sequence ID" value="NZ_WUBS01000002.1"/>
</dbReference>
<reference evidence="4 5" key="2">
    <citation type="submission" date="2020-02" db="EMBL/GenBank/DDBJ databases">
        <title>The new genus of Enterobacteriales.</title>
        <authorList>
            <person name="Kim I.S."/>
        </authorList>
    </citation>
    <scope>NUCLEOTIDE SEQUENCE [LARGE SCALE GENOMIC DNA]</scope>
    <source>
        <strain evidence="4 5">SAP-6</strain>
    </source>
</reference>
<sequence length="547" mass="60489">MSGQFSRRKFLGILGVGGSMAALSPAIPGFSLLDNAFAVETAGAAPRRGGTLVISWGGLEPQALFVPGGGGSAPFQTSTKILERLLKLDNHLQFQPVLAESVVAAADYRSYDITLRQGVKWHDGTDFTADDVVYNAIEHWKGISAGIALKGLNAATALDPHRVRLSFDHPVPEFFLKSILAGQYQLLLPKHLYAGKDMLTNPLNNRPVGTGPWTFGEWVRGSYVQYRRNEHYWSANQPYLDKLLVRWWSDAASRTAALETGELGLGYSNPVPAREVDRLVKTGQVVLDTSGYENSAWAVTVEFNQRREFVKRREVRQAILHAIDRQFIVNTLYFGRGKPAVAPIFSSNSLFFNDDVPKYEFDVKKAAALLDAAGLPVKNGSRFTVNLLAAAWFEENAKLGQYLKQALEDINITVRLDSADRATALKRIYSDYDYDIAISNYTAPLEPVPTVTQFFTTDGIVKGGAFRNATGYSNPEMDRLVANITVEVDEAKRRDLVHQFLRLASTDVPFVPLVEMQSYTLARTNVRNFTSDANVQGTALNDVWLAG</sequence>
<evidence type="ECO:0000313" key="4">
    <source>
        <dbReference type="EMBL" id="NDL61677.1"/>
    </source>
</evidence>
<evidence type="ECO:0000313" key="5">
    <source>
        <dbReference type="Proteomes" id="UP000461443"/>
    </source>
</evidence>
<dbReference type="PANTHER" id="PTHR30290">
    <property type="entry name" value="PERIPLASMIC BINDING COMPONENT OF ABC TRANSPORTER"/>
    <property type="match status" value="1"/>
</dbReference>
<organism evidence="4 5">
    <name type="scientific">Acerihabitans arboris</name>
    <dbReference type="NCBI Taxonomy" id="2691583"/>
    <lineage>
        <taxon>Bacteria</taxon>
        <taxon>Pseudomonadati</taxon>
        <taxon>Pseudomonadota</taxon>
        <taxon>Gammaproteobacteria</taxon>
        <taxon>Enterobacterales</taxon>
        <taxon>Pectobacteriaceae</taxon>
        <taxon>Acerihabitans</taxon>
    </lineage>
</organism>
<reference evidence="4 5" key="1">
    <citation type="submission" date="2019-12" db="EMBL/GenBank/DDBJ databases">
        <authorList>
            <person name="Lee S.D."/>
        </authorList>
    </citation>
    <scope>NUCLEOTIDE SEQUENCE [LARGE SCALE GENOMIC DNA]</scope>
    <source>
        <strain evidence="4 5">SAP-6</strain>
    </source>
</reference>
<dbReference type="EMBL" id="WUBS01000002">
    <property type="protein sequence ID" value="NDL61677.1"/>
    <property type="molecule type" value="Genomic_DNA"/>
</dbReference>
<evidence type="ECO:0000256" key="2">
    <source>
        <dbReference type="ARBA" id="ARBA00022729"/>
    </source>
</evidence>
<dbReference type="InterPro" id="IPR006311">
    <property type="entry name" value="TAT_signal"/>
</dbReference>
<dbReference type="SUPFAM" id="SSF53850">
    <property type="entry name" value="Periplasmic binding protein-like II"/>
    <property type="match status" value="1"/>
</dbReference>
<comment type="caution">
    <text evidence="4">The sequence shown here is derived from an EMBL/GenBank/DDBJ whole genome shotgun (WGS) entry which is preliminary data.</text>
</comment>
<dbReference type="Pfam" id="PF00496">
    <property type="entry name" value="SBP_bac_5"/>
    <property type="match status" value="1"/>
</dbReference>
<proteinExistence type="inferred from homology"/>
<evidence type="ECO:0000259" key="3">
    <source>
        <dbReference type="Pfam" id="PF00496"/>
    </source>
</evidence>
<dbReference type="Gene3D" id="3.40.190.10">
    <property type="entry name" value="Periplasmic binding protein-like II"/>
    <property type="match status" value="1"/>
</dbReference>
<dbReference type="Gene3D" id="3.10.105.10">
    <property type="entry name" value="Dipeptide-binding Protein, Domain 3"/>
    <property type="match status" value="1"/>
</dbReference>
<gene>
    <name evidence="4" type="ORF">GRH90_02715</name>
</gene>
<dbReference type="PANTHER" id="PTHR30290:SF38">
    <property type="entry name" value="D,D-DIPEPTIDE-BINDING PERIPLASMIC PROTEIN DDPA-RELATED"/>
    <property type="match status" value="1"/>
</dbReference>
<dbReference type="Proteomes" id="UP000461443">
    <property type="component" value="Unassembled WGS sequence"/>
</dbReference>
<accession>A0A845SE77</accession>
<evidence type="ECO:0000256" key="1">
    <source>
        <dbReference type="ARBA" id="ARBA00005695"/>
    </source>
</evidence>
<dbReference type="GO" id="GO:0043190">
    <property type="term" value="C:ATP-binding cassette (ABC) transporter complex"/>
    <property type="evidence" value="ECO:0007669"/>
    <property type="project" value="InterPro"/>
</dbReference>
<dbReference type="PROSITE" id="PS51318">
    <property type="entry name" value="TAT"/>
    <property type="match status" value="1"/>
</dbReference>
<dbReference type="GO" id="GO:1904680">
    <property type="term" value="F:peptide transmembrane transporter activity"/>
    <property type="evidence" value="ECO:0007669"/>
    <property type="project" value="TreeGrafter"/>
</dbReference>
<dbReference type="InterPro" id="IPR000914">
    <property type="entry name" value="SBP_5_dom"/>
</dbReference>
<dbReference type="CDD" id="cd08517">
    <property type="entry name" value="PBP2_NikA_DppA_OppA_like_13"/>
    <property type="match status" value="1"/>
</dbReference>
<keyword evidence="5" id="KW-1185">Reference proteome</keyword>
<dbReference type="GO" id="GO:0015833">
    <property type="term" value="P:peptide transport"/>
    <property type="evidence" value="ECO:0007669"/>
    <property type="project" value="TreeGrafter"/>
</dbReference>
<protein>
    <submittedName>
        <fullName evidence="4">ABC transporter substrate-binding protein</fullName>
    </submittedName>
</protein>
<keyword evidence="2" id="KW-0732">Signal</keyword>
<feature type="domain" description="Solute-binding protein family 5" evidence="3">
    <location>
        <begin position="94"/>
        <end position="457"/>
    </location>
</feature>
<comment type="similarity">
    <text evidence="1">Belongs to the bacterial solute-binding protein 5 family.</text>
</comment>
<dbReference type="AlphaFoldDB" id="A0A845SE77"/>
<dbReference type="InterPro" id="IPR039424">
    <property type="entry name" value="SBP_5"/>
</dbReference>